<dbReference type="HOGENOM" id="CLU_1520372_0_0_1"/>
<dbReference type="EMBL" id="GL377586">
    <property type="protein sequence ID" value="EFJ25548.1"/>
    <property type="molecule type" value="Genomic_DNA"/>
</dbReference>
<feature type="compositionally biased region" description="Basic residues" evidence="1">
    <location>
        <begin position="109"/>
        <end position="118"/>
    </location>
</feature>
<feature type="compositionally biased region" description="Basic and acidic residues" evidence="1">
    <location>
        <begin position="125"/>
        <end position="135"/>
    </location>
</feature>
<keyword evidence="2" id="KW-0812">Transmembrane</keyword>
<evidence type="ECO:0000256" key="2">
    <source>
        <dbReference type="SAM" id="Phobius"/>
    </source>
</evidence>
<feature type="transmembrane region" description="Helical" evidence="2">
    <location>
        <begin position="158"/>
        <end position="176"/>
    </location>
</feature>
<accession>D8RPV6</accession>
<dbReference type="Proteomes" id="UP000001514">
    <property type="component" value="Unassembled WGS sequence"/>
</dbReference>
<dbReference type="KEGG" id="smo:SELMODRAFT_413678"/>
<name>D8RPV6_SELML</name>
<evidence type="ECO:0000313" key="4">
    <source>
        <dbReference type="Proteomes" id="UP000001514"/>
    </source>
</evidence>
<sequence length="177" mass="19675">MARAKKAATAPKLAKSQRDKKNGWIEPKVTVSSEKALSSALVNKENEIVGKKKTDDFVLVSNPWSVLRLNIDMDSKKQASVAHEAIIKKDKQNSATPPSKNGELDHANLKRKKKHSKKSSSAALENKDESDARKIELEREEVVEETALKEERVVDQSSGLLIVVTLLVIAILFFMLM</sequence>
<proteinExistence type="predicted"/>
<evidence type="ECO:0000313" key="3">
    <source>
        <dbReference type="EMBL" id="EFJ25548.1"/>
    </source>
</evidence>
<gene>
    <name evidence="3" type="ORF">SELMODRAFT_413678</name>
</gene>
<keyword evidence="2" id="KW-1133">Transmembrane helix</keyword>
<protein>
    <submittedName>
        <fullName evidence="3">Uncharacterized protein</fullName>
    </submittedName>
</protein>
<dbReference type="Gramene" id="EFJ25548">
    <property type="protein sequence ID" value="EFJ25548"/>
    <property type="gene ID" value="SELMODRAFT_413678"/>
</dbReference>
<reference evidence="3 4" key="1">
    <citation type="journal article" date="2011" name="Science">
        <title>The Selaginella genome identifies genetic changes associated with the evolution of vascular plants.</title>
        <authorList>
            <person name="Banks J.A."/>
            <person name="Nishiyama T."/>
            <person name="Hasebe M."/>
            <person name="Bowman J.L."/>
            <person name="Gribskov M."/>
            <person name="dePamphilis C."/>
            <person name="Albert V.A."/>
            <person name="Aono N."/>
            <person name="Aoyama T."/>
            <person name="Ambrose B.A."/>
            <person name="Ashton N.W."/>
            <person name="Axtell M.J."/>
            <person name="Barker E."/>
            <person name="Barker M.S."/>
            <person name="Bennetzen J.L."/>
            <person name="Bonawitz N.D."/>
            <person name="Chapple C."/>
            <person name="Cheng C."/>
            <person name="Correa L.G."/>
            <person name="Dacre M."/>
            <person name="DeBarry J."/>
            <person name="Dreyer I."/>
            <person name="Elias M."/>
            <person name="Engstrom E.M."/>
            <person name="Estelle M."/>
            <person name="Feng L."/>
            <person name="Finet C."/>
            <person name="Floyd S.K."/>
            <person name="Frommer W.B."/>
            <person name="Fujita T."/>
            <person name="Gramzow L."/>
            <person name="Gutensohn M."/>
            <person name="Harholt J."/>
            <person name="Hattori M."/>
            <person name="Heyl A."/>
            <person name="Hirai T."/>
            <person name="Hiwatashi Y."/>
            <person name="Ishikawa M."/>
            <person name="Iwata M."/>
            <person name="Karol K.G."/>
            <person name="Koehler B."/>
            <person name="Kolukisaoglu U."/>
            <person name="Kubo M."/>
            <person name="Kurata T."/>
            <person name="Lalonde S."/>
            <person name="Li K."/>
            <person name="Li Y."/>
            <person name="Litt A."/>
            <person name="Lyons E."/>
            <person name="Manning G."/>
            <person name="Maruyama T."/>
            <person name="Michael T.P."/>
            <person name="Mikami K."/>
            <person name="Miyazaki S."/>
            <person name="Morinaga S."/>
            <person name="Murata T."/>
            <person name="Mueller-Roeber B."/>
            <person name="Nelson D.R."/>
            <person name="Obara M."/>
            <person name="Oguri Y."/>
            <person name="Olmstead R.G."/>
            <person name="Onodera N."/>
            <person name="Petersen B.L."/>
            <person name="Pils B."/>
            <person name="Prigge M."/>
            <person name="Rensing S.A."/>
            <person name="Riano-Pachon D.M."/>
            <person name="Roberts A.W."/>
            <person name="Sato Y."/>
            <person name="Scheller H.V."/>
            <person name="Schulz B."/>
            <person name="Schulz C."/>
            <person name="Shakirov E.V."/>
            <person name="Shibagaki N."/>
            <person name="Shinohara N."/>
            <person name="Shippen D.E."/>
            <person name="Soerensen I."/>
            <person name="Sotooka R."/>
            <person name="Sugimoto N."/>
            <person name="Sugita M."/>
            <person name="Sumikawa N."/>
            <person name="Tanurdzic M."/>
            <person name="Theissen G."/>
            <person name="Ulvskov P."/>
            <person name="Wakazuki S."/>
            <person name="Weng J.K."/>
            <person name="Willats W.W."/>
            <person name="Wipf D."/>
            <person name="Wolf P.G."/>
            <person name="Yang L."/>
            <person name="Zimmer A.D."/>
            <person name="Zhu Q."/>
            <person name="Mitros T."/>
            <person name="Hellsten U."/>
            <person name="Loque D."/>
            <person name="Otillar R."/>
            <person name="Salamov A."/>
            <person name="Schmutz J."/>
            <person name="Shapiro H."/>
            <person name="Lindquist E."/>
            <person name="Lucas S."/>
            <person name="Rokhsar D."/>
            <person name="Grigoriev I.V."/>
        </authorList>
    </citation>
    <scope>NUCLEOTIDE SEQUENCE [LARGE SCALE GENOMIC DNA]</scope>
</reference>
<dbReference type="AlphaFoldDB" id="D8RPV6"/>
<feature type="region of interest" description="Disordered" evidence="1">
    <location>
        <begin position="87"/>
        <end position="135"/>
    </location>
</feature>
<keyword evidence="4" id="KW-1185">Reference proteome</keyword>
<keyword evidence="2" id="KW-0472">Membrane</keyword>
<organism evidence="4">
    <name type="scientific">Selaginella moellendorffii</name>
    <name type="common">Spikemoss</name>
    <dbReference type="NCBI Taxonomy" id="88036"/>
    <lineage>
        <taxon>Eukaryota</taxon>
        <taxon>Viridiplantae</taxon>
        <taxon>Streptophyta</taxon>
        <taxon>Embryophyta</taxon>
        <taxon>Tracheophyta</taxon>
        <taxon>Lycopodiopsida</taxon>
        <taxon>Selaginellales</taxon>
        <taxon>Selaginellaceae</taxon>
        <taxon>Selaginella</taxon>
    </lineage>
</organism>
<evidence type="ECO:0000256" key="1">
    <source>
        <dbReference type="SAM" id="MobiDB-lite"/>
    </source>
</evidence>
<feature type="region of interest" description="Disordered" evidence="1">
    <location>
        <begin position="1"/>
        <end position="27"/>
    </location>
</feature>
<dbReference type="InParanoid" id="D8RPV6"/>